<dbReference type="EMBL" id="PKPP01019653">
    <property type="protein sequence ID" value="PWA35649.1"/>
    <property type="molecule type" value="Genomic_DNA"/>
</dbReference>
<dbReference type="STRING" id="35608.A0A2U1KFW8"/>
<proteinExistence type="predicted"/>
<keyword evidence="2" id="KW-0347">Helicase</keyword>
<accession>A0A2U1KFW8</accession>
<dbReference type="AlphaFoldDB" id="A0A2U1KFW8"/>
<dbReference type="InterPro" id="IPR039904">
    <property type="entry name" value="TRANK1"/>
</dbReference>
<keyword evidence="2" id="KW-0547">Nucleotide-binding</keyword>
<name>A0A2U1KFW8_ARTAN</name>
<gene>
    <name evidence="2" type="ORF">CTI12_AA605940</name>
</gene>
<dbReference type="GO" id="GO:0005524">
    <property type="term" value="F:ATP binding"/>
    <property type="evidence" value="ECO:0007669"/>
    <property type="project" value="UniProtKB-KW"/>
</dbReference>
<dbReference type="GO" id="GO:0004386">
    <property type="term" value="F:helicase activity"/>
    <property type="evidence" value="ECO:0007669"/>
    <property type="project" value="UniProtKB-KW"/>
</dbReference>
<protein>
    <submittedName>
        <fullName evidence="2">UvrD-like Helicase, ATP-binding domain, P-loop containing nucleoside triphosphate hydrolase</fullName>
    </submittedName>
</protein>
<dbReference type="GO" id="GO:0016787">
    <property type="term" value="F:hydrolase activity"/>
    <property type="evidence" value="ECO:0007669"/>
    <property type="project" value="UniProtKB-KW"/>
</dbReference>
<sequence length="464" mass="52389">MIMICLGSSSIRSTLRDLIKEAKNEPKWKSFVEKFRDGGFKDVYVAPALQNALEGNFRSTAQYYVSIERCLCSISPHSSVYLLDRLLSMHSFSSGYSYTTRSSLVESFTHIHSDSTLSIGPSSLNPSFLVQVIRDFLRATEITIIWIQKSNIDGFYYPLFVLKLVMLLSLICLKVPDHSPVLLEFLSGYDNITDFLPKKFVCDLLRKRENVKLNLDAEVVAEAFISIYDPLLILSSENVSLEIDAPYAIFVDIRKWKEDIESVLFPRINTLNVHTPSNNAGSIPEVSFSNTLTDTYMNMNTVKMQMNWKVLEEISNAINGKKGVAPNKLSTATMIQAELDMNRVILITAFAAQKFWSPYDTAIVHNANESLKLLSFAFDPSQEKERYSVIETLESALNMLQGYKRKIDKFLNRSVTSQASKVEQTCDSVVIENQSDYDNTQDGTNKNGKGNKGQKSKKSKGKKK</sequence>
<feature type="region of interest" description="Disordered" evidence="1">
    <location>
        <begin position="433"/>
        <end position="464"/>
    </location>
</feature>
<evidence type="ECO:0000313" key="2">
    <source>
        <dbReference type="EMBL" id="PWA35649.1"/>
    </source>
</evidence>
<reference evidence="2 3" key="1">
    <citation type="journal article" date="2018" name="Mol. Plant">
        <title>The genome of Artemisia annua provides insight into the evolution of Asteraceae family and artemisinin biosynthesis.</title>
        <authorList>
            <person name="Shen Q."/>
            <person name="Zhang L."/>
            <person name="Liao Z."/>
            <person name="Wang S."/>
            <person name="Yan T."/>
            <person name="Shi P."/>
            <person name="Liu M."/>
            <person name="Fu X."/>
            <person name="Pan Q."/>
            <person name="Wang Y."/>
            <person name="Lv Z."/>
            <person name="Lu X."/>
            <person name="Zhang F."/>
            <person name="Jiang W."/>
            <person name="Ma Y."/>
            <person name="Chen M."/>
            <person name="Hao X."/>
            <person name="Li L."/>
            <person name="Tang Y."/>
            <person name="Lv G."/>
            <person name="Zhou Y."/>
            <person name="Sun X."/>
            <person name="Brodelius P.E."/>
            <person name="Rose J.K.C."/>
            <person name="Tang K."/>
        </authorList>
    </citation>
    <scope>NUCLEOTIDE SEQUENCE [LARGE SCALE GENOMIC DNA]</scope>
    <source>
        <strain evidence="3">cv. Huhao1</strain>
        <tissue evidence="2">Leaf</tissue>
    </source>
</reference>
<keyword evidence="2" id="KW-0378">Hydrolase</keyword>
<keyword evidence="2" id="KW-0067">ATP-binding</keyword>
<dbReference type="PANTHER" id="PTHR21529">
    <property type="entry name" value="MAMMARY TURMOR VIRUS RECEPTOR HOMOLOG 1, 2 MTVR1, 2"/>
    <property type="match status" value="1"/>
</dbReference>
<dbReference type="PANTHER" id="PTHR21529:SF4">
    <property type="entry name" value="TPR AND ANKYRIN REPEAT-CONTAINING PROTEIN 1"/>
    <property type="match status" value="1"/>
</dbReference>
<feature type="compositionally biased region" description="Basic residues" evidence="1">
    <location>
        <begin position="452"/>
        <end position="464"/>
    </location>
</feature>
<evidence type="ECO:0000256" key="1">
    <source>
        <dbReference type="SAM" id="MobiDB-lite"/>
    </source>
</evidence>
<organism evidence="2 3">
    <name type="scientific">Artemisia annua</name>
    <name type="common">Sweet wormwood</name>
    <dbReference type="NCBI Taxonomy" id="35608"/>
    <lineage>
        <taxon>Eukaryota</taxon>
        <taxon>Viridiplantae</taxon>
        <taxon>Streptophyta</taxon>
        <taxon>Embryophyta</taxon>
        <taxon>Tracheophyta</taxon>
        <taxon>Spermatophyta</taxon>
        <taxon>Magnoliopsida</taxon>
        <taxon>eudicotyledons</taxon>
        <taxon>Gunneridae</taxon>
        <taxon>Pentapetalae</taxon>
        <taxon>asterids</taxon>
        <taxon>campanulids</taxon>
        <taxon>Asterales</taxon>
        <taxon>Asteraceae</taxon>
        <taxon>Asteroideae</taxon>
        <taxon>Anthemideae</taxon>
        <taxon>Artemisiinae</taxon>
        <taxon>Artemisia</taxon>
    </lineage>
</organism>
<keyword evidence="3" id="KW-1185">Reference proteome</keyword>
<comment type="caution">
    <text evidence="2">The sequence shown here is derived from an EMBL/GenBank/DDBJ whole genome shotgun (WGS) entry which is preliminary data.</text>
</comment>
<feature type="compositionally biased region" description="Polar residues" evidence="1">
    <location>
        <begin position="433"/>
        <end position="444"/>
    </location>
</feature>
<dbReference type="Proteomes" id="UP000245207">
    <property type="component" value="Unassembled WGS sequence"/>
</dbReference>
<evidence type="ECO:0000313" key="3">
    <source>
        <dbReference type="Proteomes" id="UP000245207"/>
    </source>
</evidence>